<sequence length="183" mass="22105">FVLYMETFDCEVYLCSWHVRCAWLKNLIAKVREDDVRCIDEEMANREAIKFIDKYHYMQPNFFEYWEERWLHKIAMWSRKFKVEKIENISWVKALQIPDYHVTFHTTDNRIAWVQNQKDGTFHYQVYSVTPLMSMCCTFLFQAYTCKHVIKVGMMRERQGVNDIHETGDGVNYSIDDDNLDVN</sequence>
<feature type="non-terminal residue" evidence="1">
    <location>
        <position position="183"/>
    </location>
</feature>
<gene>
    <name evidence="1" type="ORF">KI387_022968</name>
</gene>
<name>A0AA38G292_TAXCH</name>
<dbReference type="PANTHER" id="PTHR33977">
    <property type="entry name" value="ZINC ION BINDING PROTEIN"/>
    <property type="match status" value="1"/>
</dbReference>
<keyword evidence="2" id="KW-1185">Reference proteome</keyword>
<comment type="caution">
    <text evidence="1">The sequence shown here is derived from an EMBL/GenBank/DDBJ whole genome shotgun (WGS) entry which is preliminary data.</text>
</comment>
<evidence type="ECO:0008006" key="3">
    <source>
        <dbReference type="Google" id="ProtNLM"/>
    </source>
</evidence>
<dbReference type="PANTHER" id="PTHR33977:SF1">
    <property type="entry name" value="ZINC ION BINDING PROTEIN"/>
    <property type="match status" value="1"/>
</dbReference>
<accession>A0AA38G292</accession>
<organism evidence="1 2">
    <name type="scientific">Taxus chinensis</name>
    <name type="common">Chinese yew</name>
    <name type="synonym">Taxus wallichiana var. chinensis</name>
    <dbReference type="NCBI Taxonomy" id="29808"/>
    <lineage>
        <taxon>Eukaryota</taxon>
        <taxon>Viridiplantae</taxon>
        <taxon>Streptophyta</taxon>
        <taxon>Embryophyta</taxon>
        <taxon>Tracheophyta</taxon>
        <taxon>Spermatophyta</taxon>
        <taxon>Pinopsida</taxon>
        <taxon>Pinidae</taxon>
        <taxon>Conifers II</taxon>
        <taxon>Cupressales</taxon>
        <taxon>Taxaceae</taxon>
        <taxon>Taxus</taxon>
    </lineage>
</organism>
<evidence type="ECO:0000313" key="2">
    <source>
        <dbReference type="Proteomes" id="UP000824469"/>
    </source>
</evidence>
<dbReference type="AlphaFoldDB" id="A0AA38G292"/>
<feature type="non-terminal residue" evidence="1">
    <location>
        <position position="1"/>
    </location>
</feature>
<dbReference type="Proteomes" id="UP000824469">
    <property type="component" value="Unassembled WGS sequence"/>
</dbReference>
<protein>
    <recommendedName>
        <fullName evidence="3">SWIM-type domain-containing protein</fullName>
    </recommendedName>
</protein>
<reference evidence="1 2" key="1">
    <citation type="journal article" date="2021" name="Nat. Plants">
        <title>The Taxus genome provides insights into paclitaxel biosynthesis.</title>
        <authorList>
            <person name="Xiong X."/>
            <person name="Gou J."/>
            <person name="Liao Q."/>
            <person name="Li Y."/>
            <person name="Zhou Q."/>
            <person name="Bi G."/>
            <person name="Li C."/>
            <person name="Du R."/>
            <person name="Wang X."/>
            <person name="Sun T."/>
            <person name="Guo L."/>
            <person name="Liang H."/>
            <person name="Lu P."/>
            <person name="Wu Y."/>
            <person name="Zhang Z."/>
            <person name="Ro D.K."/>
            <person name="Shang Y."/>
            <person name="Huang S."/>
            <person name="Yan J."/>
        </authorList>
    </citation>
    <scope>NUCLEOTIDE SEQUENCE [LARGE SCALE GENOMIC DNA]</scope>
    <source>
        <strain evidence="1">Ta-2019</strain>
    </source>
</reference>
<dbReference type="EMBL" id="JAHRHJ020000005">
    <property type="protein sequence ID" value="KAH9314341.1"/>
    <property type="molecule type" value="Genomic_DNA"/>
</dbReference>
<proteinExistence type="predicted"/>
<evidence type="ECO:0000313" key="1">
    <source>
        <dbReference type="EMBL" id="KAH9314341.1"/>
    </source>
</evidence>